<reference evidence="1" key="1">
    <citation type="submission" date="2021-05" db="EMBL/GenBank/DDBJ databases">
        <title>Comparative genomics of three Colletotrichum scovillei strains and genetic complementation revealed genes involved fungal growth and virulence on chili pepper.</title>
        <authorList>
            <person name="Hsieh D.-K."/>
            <person name="Chuang S.-C."/>
            <person name="Chen C.-Y."/>
            <person name="Chao Y.-T."/>
            <person name="Lu M.-Y.J."/>
            <person name="Lee M.-H."/>
            <person name="Shih M.-C."/>
        </authorList>
    </citation>
    <scope>NUCLEOTIDE SEQUENCE</scope>
    <source>
        <strain evidence="1">Coll-153</strain>
    </source>
</reference>
<protein>
    <submittedName>
        <fullName evidence="1">Uncharacterized protein</fullName>
    </submittedName>
</protein>
<sequence length="83" mass="9438">MAVVEIAYGYWGSRNIFSRERENLRCSLQVLPHPPTAPAQRVPRDKAATKGLLHASRLFDPTAWRIPPRAVLDRNTASSRRRS</sequence>
<comment type="caution">
    <text evidence="1">The sequence shown here is derived from an EMBL/GenBank/DDBJ whole genome shotgun (WGS) entry which is preliminary data.</text>
</comment>
<proteinExistence type="predicted"/>
<accession>A0A9P7R606</accession>
<dbReference type="AlphaFoldDB" id="A0A9P7R606"/>
<dbReference type="Proteomes" id="UP000699042">
    <property type="component" value="Unassembled WGS sequence"/>
</dbReference>
<name>A0A9P7R606_9PEZI</name>
<organism evidence="1 2">
    <name type="scientific">Colletotrichum scovillei</name>
    <dbReference type="NCBI Taxonomy" id="1209932"/>
    <lineage>
        <taxon>Eukaryota</taxon>
        <taxon>Fungi</taxon>
        <taxon>Dikarya</taxon>
        <taxon>Ascomycota</taxon>
        <taxon>Pezizomycotina</taxon>
        <taxon>Sordariomycetes</taxon>
        <taxon>Hypocreomycetidae</taxon>
        <taxon>Glomerellales</taxon>
        <taxon>Glomerellaceae</taxon>
        <taxon>Colletotrichum</taxon>
        <taxon>Colletotrichum acutatum species complex</taxon>
    </lineage>
</organism>
<keyword evidence="2" id="KW-1185">Reference proteome</keyword>
<dbReference type="EMBL" id="JAESDN010000005">
    <property type="protein sequence ID" value="KAG7050836.1"/>
    <property type="molecule type" value="Genomic_DNA"/>
</dbReference>
<evidence type="ECO:0000313" key="1">
    <source>
        <dbReference type="EMBL" id="KAG7050836.1"/>
    </source>
</evidence>
<gene>
    <name evidence="1" type="ORF">JMJ77_013576</name>
</gene>
<evidence type="ECO:0000313" key="2">
    <source>
        <dbReference type="Proteomes" id="UP000699042"/>
    </source>
</evidence>